<evidence type="ECO:0000313" key="1">
    <source>
        <dbReference type="EMBL" id="KUG22220.1"/>
    </source>
</evidence>
<dbReference type="EMBL" id="LNQE01000978">
    <property type="protein sequence ID" value="KUG22220.1"/>
    <property type="molecule type" value="Genomic_DNA"/>
</dbReference>
<dbReference type="Gene3D" id="3.90.226.10">
    <property type="entry name" value="2-enoyl-CoA Hydratase, Chain A, domain 1"/>
    <property type="match status" value="1"/>
</dbReference>
<proteinExistence type="predicted"/>
<dbReference type="AlphaFoldDB" id="A0A0W8FMZ2"/>
<gene>
    <name evidence="1" type="ORF">ASZ90_008023</name>
</gene>
<accession>A0A0W8FMZ2</accession>
<reference evidence="1" key="1">
    <citation type="journal article" date="2015" name="Proc. Natl. Acad. Sci. U.S.A.">
        <title>Networks of energetic and metabolic interactions define dynamics in microbial communities.</title>
        <authorList>
            <person name="Embree M."/>
            <person name="Liu J.K."/>
            <person name="Al-Bassam M.M."/>
            <person name="Zengler K."/>
        </authorList>
    </citation>
    <scope>NUCLEOTIDE SEQUENCE</scope>
</reference>
<organism evidence="1">
    <name type="scientific">hydrocarbon metagenome</name>
    <dbReference type="NCBI Taxonomy" id="938273"/>
    <lineage>
        <taxon>unclassified sequences</taxon>
        <taxon>metagenomes</taxon>
        <taxon>ecological metagenomes</taxon>
    </lineage>
</organism>
<dbReference type="SUPFAM" id="SSF52096">
    <property type="entry name" value="ClpP/crotonase"/>
    <property type="match status" value="1"/>
</dbReference>
<sequence length="259" mass="29490">MIKTSKISVFLILVLFAFPSFAETLSGAEYKSNLTQEDLTLKIMKLKKEKAPGQFTRINKNILKFEGYIVRDSYSEYLKNIDNDVKMLVINCLGGDTYSGVKMGLDIQKRKLDVIVEGLAVSSAANYLFLAGEEKIIKNGVVGFHGNAQALLKQVGGFEKLKKEMKEKYKMSDEYFNTFKKEQQETIKLEKEFYKKLDIPQQFFNITQTKNIGLAPELKEDFDFLLPSAVTMKKFNIKNVSGMQNIPLAEAVGIKVIYW</sequence>
<comment type="caution">
    <text evidence="1">The sequence shown here is derived from an EMBL/GenBank/DDBJ whole genome shotgun (WGS) entry which is preliminary data.</text>
</comment>
<protein>
    <submittedName>
        <fullName evidence="1">Uncharacterized protein</fullName>
    </submittedName>
</protein>
<name>A0A0W8FMZ2_9ZZZZ</name>
<dbReference type="InterPro" id="IPR029045">
    <property type="entry name" value="ClpP/crotonase-like_dom_sf"/>
</dbReference>